<evidence type="ECO:0000259" key="4">
    <source>
        <dbReference type="Pfam" id="PF02347"/>
    </source>
</evidence>
<dbReference type="SUPFAM" id="SSF53383">
    <property type="entry name" value="PLP-dependent transferases"/>
    <property type="match status" value="1"/>
</dbReference>
<comment type="caution">
    <text evidence="5">The sequence shown here is derived from an EMBL/GenBank/DDBJ whole genome shotgun (WGS) entry which is preliminary data.</text>
</comment>
<feature type="domain" description="Glycine cleavage system P-protein N-terminal" evidence="4">
    <location>
        <begin position="4"/>
        <end position="435"/>
    </location>
</feature>
<evidence type="ECO:0000313" key="5">
    <source>
        <dbReference type="EMBL" id="MPM11534.1"/>
    </source>
</evidence>
<accession>A0A644XBJ4</accession>
<dbReference type="PANTHER" id="PTHR42806:SF1">
    <property type="entry name" value="GLYCINE DEHYDROGENASE (DECARBOXYLATING)"/>
    <property type="match status" value="1"/>
</dbReference>
<dbReference type="EC" id="1.4.4.2" evidence="1"/>
<dbReference type="HAMAP" id="MF_00712">
    <property type="entry name" value="GcvPA"/>
    <property type="match status" value="1"/>
</dbReference>
<dbReference type="InterPro" id="IPR015422">
    <property type="entry name" value="PyrdxlP-dep_Trfase_small"/>
</dbReference>
<dbReference type="InterPro" id="IPR049315">
    <property type="entry name" value="GDC-P_N"/>
</dbReference>
<dbReference type="Gene3D" id="3.40.640.10">
    <property type="entry name" value="Type I PLP-dependent aspartate aminotransferase-like (Major domain)"/>
    <property type="match status" value="1"/>
</dbReference>
<reference evidence="5" key="1">
    <citation type="submission" date="2019-08" db="EMBL/GenBank/DDBJ databases">
        <authorList>
            <person name="Kucharzyk K."/>
            <person name="Murdoch R.W."/>
            <person name="Higgins S."/>
            <person name="Loffler F."/>
        </authorList>
    </citation>
    <scope>NUCLEOTIDE SEQUENCE</scope>
</reference>
<name>A0A644XBJ4_9ZZZZ</name>
<evidence type="ECO:0000256" key="1">
    <source>
        <dbReference type="ARBA" id="ARBA00012134"/>
    </source>
</evidence>
<dbReference type="NCBIfam" id="NF001696">
    <property type="entry name" value="PRK00451.1"/>
    <property type="match status" value="1"/>
</dbReference>
<sequence>MGDYLPNTEEQRMDMLGAIGVSSVGELYADIPASLRESAAKAAAELPKGVSEFEALEHLKALSKKSTVYDAIFRGAGAYWHYIPPVVSRVAAKEAFVTAYTPYQPEISQGILQTIFEYQTMIAELTGMDASNASVYDGAVAAAEAASMCRERSRKKTLVSLGLHPESVETVQTYCHGADETVETLPLKNGAVDLTALKAALDETVSGVLIQSPNFYGVIEDVSAIAEIVHAAGAKLVVSTNPIACALLKTPGECGADVAIGEGQPLGMPLSFGGPYLGFMACKKDMIRKLPGRIVGQTSDAQGRRCFVLTLQAREQHIRREKASSNICSNQALCALTAAAYCSAMGPQGITEVAKQCYDKAHALADGLGSVKGFELRYPNAPFFHEFVTKTPVPAEQLLKALAKKGILGGLPVDGGILWCATERTTKAQIDAVIETAKEAATK</sequence>
<dbReference type="InterPro" id="IPR015424">
    <property type="entry name" value="PyrdxlP-dep_Trfase"/>
</dbReference>
<evidence type="ECO:0000256" key="3">
    <source>
        <dbReference type="ARBA" id="ARBA00049026"/>
    </source>
</evidence>
<evidence type="ECO:0000256" key="2">
    <source>
        <dbReference type="ARBA" id="ARBA00023002"/>
    </source>
</evidence>
<dbReference type="Pfam" id="PF02347">
    <property type="entry name" value="GDC-P"/>
    <property type="match status" value="1"/>
</dbReference>
<dbReference type="InterPro" id="IPR023010">
    <property type="entry name" value="GcvPA"/>
</dbReference>
<dbReference type="GO" id="GO:0004375">
    <property type="term" value="F:glycine dehydrogenase (decarboxylating) activity"/>
    <property type="evidence" value="ECO:0007669"/>
    <property type="project" value="UniProtKB-EC"/>
</dbReference>
<keyword evidence="2 5" id="KW-0560">Oxidoreductase</keyword>
<dbReference type="InterPro" id="IPR015421">
    <property type="entry name" value="PyrdxlP-dep_Trfase_major"/>
</dbReference>
<dbReference type="GO" id="GO:0006546">
    <property type="term" value="P:glycine catabolic process"/>
    <property type="evidence" value="ECO:0007669"/>
    <property type="project" value="InterPro"/>
</dbReference>
<dbReference type="CDD" id="cd00613">
    <property type="entry name" value="GDC-P"/>
    <property type="match status" value="1"/>
</dbReference>
<dbReference type="GO" id="GO:0009116">
    <property type="term" value="P:nucleoside metabolic process"/>
    <property type="evidence" value="ECO:0007669"/>
    <property type="project" value="InterPro"/>
</dbReference>
<organism evidence="5">
    <name type="scientific">bioreactor metagenome</name>
    <dbReference type="NCBI Taxonomy" id="1076179"/>
    <lineage>
        <taxon>unclassified sequences</taxon>
        <taxon>metagenomes</taxon>
        <taxon>ecological metagenomes</taxon>
    </lineage>
</organism>
<dbReference type="InterPro" id="IPR020581">
    <property type="entry name" value="GDC_P"/>
</dbReference>
<dbReference type="PIRSF" id="PIRSF006815">
    <property type="entry name" value="GcvPA"/>
    <property type="match status" value="1"/>
</dbReference>
<dbReference type="EMBL" id="VSSQ01001842">
    <property type="protein sequence ID" value="MPM11534.1"/>
    <property type="molecule type" value="Genomic_DNA"/>
</dbReference>
<dbReference type="PANTHER" id="PTHR42806">
    <property type="entry name" value="GLYCINE CLEAVAGE SYSTEM P-PROTEIN"/>
    <property type="match status" value="1"/>
</dbReference>
<proteinExistence type="inferred from homology"/>
<protein>
    <recommendedName>
        <fullName evidence="1">glycine dehydrogenase (aminomethyl-transferring)</fullName>
        <ecNumber evidence="1">1.4.4.2</ecNumber>
    </recommendedName>
</protein>
<gene>
    <name evidence="5" type="primary">gcvPA_9</name>
    <name evidence="5" type="ORF">SDC9_57880</name>
</gene>
<dbReference type="AlphaFoldDB" id="A0A644XBJ4"/>
<comment type="catalytic activity">
    <reaction evidence="3">
        <text>N(6)-[(R)-lipoyl]-L-lysyl-[glycine-cleavage complex H protein] + glycine + H(+) = N(6)-[(R)-S(8)-aminomethyldihydrolipoyl]-L-lysyl-[glycine-cleavage complex H protein] + CO2</text>
        <dbReference type="Rhea" id="RHEA:24304"/>
        <dbReference type="Rhea" id="RHEA-COMP:10494"/>
        <dbReference type="Rhea" id="RHEA-COMP:10495"/>
        <dbReference type="ChEBI" id="CHEBI:15378"/>
        <dbReference type="ChEBI" id="CHEBI:16526"/>
        <dbReference type="ChEBI" id="CHEBI:57305"/>
        <dbReference type="ChEBI" id="CHEBI:83099"/>
        <dbReference type="ChEBI" id="CHEBI:83143"/>
        <dbReference type="EC" id="1.4.4.2"/>
    </reaction>
</comment>
<dbReference type="Gene3D" id="3.90.1150.10">
    <property type="entry name" value="Aspartate Aminotransferase, domain 1"/>
    <property type="match status" value="1"/>
</dbReference>